<dbReference type="SMART" id="SM00593">
    <property type="entry name" value="RUN"/>
    <property type="match status" value="1"/>
</dbReference>
<dbReference type="Proteomes" id="UP001200034">
    <property type="component" value="Unassembled WGS sequence"/>
</dbReference>
<dbReference type="EMBL" id="JAJJHW010001127">
    <property type="protein sequence ID" value="KAH8377784.1"/>
    <property type="molecule type" value="Genomic_DNA"/>
</dbReference>
<dbReference type="SUPFAM" id="SSF64268">
    <property type="entry name" value="PX domain"/>
    <property type="match status" value="1"/>
</dbReference>
<dbReference type="SUPFAM" id="SSF140741">
    <property type="entry name" value="RUN domain-like"/>
    <property type="match status" value="1"/>
</dbReference>
<reference evidence="5" key="1">
    <citation type="journal article" date="2021" name="Mol. Ecol. Resour.">
        <title>Phylogenomic analyses of the genus Drosophila reveals genomic signals of climate adaptation.</title>
        <authorList>
            <person name="Li F."/>
            <person name="Rane R.V."/>
            <person name="Luria V."/>
            <person name="Xiong Z."/>
            <person name="Chen J."/>
            <person name="Li Z."/>
            <person name="Catullo R.A."/>
            <person name="Griffin P.C."/>
            <person name="Schiffer M."/>
            <person name="Pearce S."/>
            <person name="Lee S.F."/>
            <person name="McElroy K."/>
            <person name="Stocker A."/>
            <person name="Shirriffs J."/>
            <person name="Cockerell F."/>
            <person name="Coppin C."/>
            <person name="Sgro C.M."/>
            <person name="Karger A."/>
            <person name="Cain J.W."/>
            <person name="Weber J.A."/>
            <person name="Santpere G."/>
            <person name="Kirschner M.W."/>
            <person name="Hoffmann A.A."/>
            <person name="Oakeshott J.G."/>
            <person name="Zhang G."/>
        </authorList>
    </citation>
    <scope>NUCLEOTIDE SEQUENCE</scope>
    <source>
        <strain evidence="5">BGI-SZ-2011g</strain>
    </source>
</reference>
<dbReference type="PANTHER" id="PTHR47194">
    <property type="entry name" value="SORTING NEXIN-29-RELATED"/>
    <property type="match status" value="1"/>
</dbReference>
<dbReference type="InterPro" id="IPR036871">
    <property type="entry name" value="PX_dom_sf"/>
</dbReference>
<dbReference type="PANTHER" id="PTHR47194:SF3">
    <property type="entry name" value="SORTING NEXIN 29"/>
    <property type="match status" value="1"/>
</dbReference>
<keyword evidence="1" id="KW-0175">Coiled coil</keyword>
<dbReference type="Pfam" id="PF00787">
    <property type="entry name" value="PX"/>
    <property type="match status" value="1"/>
</dbReference>
<dbReference type="SMART" id="SM00312">
    <property type="entry name" value="PX"/>
    <property type="match status" value="1"/>
</dbReference>
<evidence type="ECO:0000313" key="6">
    <source>
        <dbReference type="Proteomes" id="UP001200034"/>
    </source>
</evidence>
<dbReference type="GO" id="GO:0035091">
    <property type="term" value="F:phosphatidylinositol binding"/>
    <property type="evidence" value="ECO:0007669"/>
    <property type="project" value="InterPro"/>
</dbReference>
<dbReference type="AlphaFoldDB" id="A0AAD4K838"/>
<protein>
    <recommendedName>
        <fullName evidence="7">Sorting nexin-29</fullName>
    </recommendedName>
</protein>
<feature type="region of interest" description="Disordered" evidence="2">
    <location>
        <begin position="338"/>
        <end position="363"/>
    </location>
</feature>
<dbReference type="PROSITE" id="PS50826">
    <property type="entry name" value="RUN"/>
    <property type="match status" value="1"/>
</dbReference>
<evidence type="ECO:0000259" key="4">
    <source>
        <dbReference type="PROSITE" id="PS50826"/>
    </source>
</evidence>
<dbReference type="InterPro" id="IPR037213">
    <property type="entry name" value="Run_dom_sf"/>
</dbReference>
<feature type="compositionally biased region" description="Low complexity" evidence="2">
    <location>
        <begin position="345"/>
        <end position="363"/>
    </location>
</feature>
<evidence type="ECO:0000259" key="3">
    <source>
        <dbReference type="PROSITE" id="PS50195"/>
    </source>
</evidence>
<evidence type="ECO:0000256" key="1">
    <source>
        <dbReference type="SAM" id="Coils"/>
    </source>
</evidence>
<feature type="coiled-coil region" evidence="1">
    <location>
        <begin position="365"/>
        <end position="406"/>
    </location>
</feature>
<dbReference type="InterPro" id="IPR001683">
    <property type="entry name" value="PX_dom"/>
</dbReference>
<proteinExistence type="predicted"/>
<evidence type="ECO:0008006" key="7">
    <source>
        <dbReference type="Google" id="ProtNLM"/>
    </source>
</evidence>
<evidence type="ECO:0000256" key="2">
    <source>
        <dbReference type="SAM" id="MobiDB-lite"/>
    </source>
</evidence>
<accession>A0AAD4K838</accession>
<dbReference type="PROSITE" id="PS50195">
    <property type="entry name" value="PX"/>
    <property type="match status" value="1"/>
</dbReference>
<feature type="domain" description="PX" evidence="3">
    <location>
        <begin position="418"/>
        <end position="535"/>
    </location>
</feature>
<organism evidence="5 6">
    <name type="scientific">Drosophila rubida</name>
    <dbReference type="NCBI Taxonomy" id="30044"/>
    <lineage>
        <taxon>Eukaryota</taxon>
        <taxon>Metazoa</taxon>
        <taxon>Ecdysozoa</taxon>
        <taxon>Arthropoda</taxon>
        <taxon>Hexapoda</taxon>
        <taxon>Insecta</taxon>
        <taxon>Pterygota</taxon>
        <taxon>Neoptera</taxon>
        <taxon>Endopterygota</taxon>
        <taxon>Diptera</taxon>
        <taxon>Brachycera</taxon>
        <taxon>Muscomorpha</taxon>
        <taxon>Ephydroidea</taxon>
        <taxon>Drosophilidae</taxon>
        <taxon>Drosophila</taxon>
    </lineage>
</organism>
<dbReference type="Gene3D" id="3.30.1520.10">
    <property type="entry name" value="Phox-like domain"/>
    <property type="match status" value="1"/>
</dbReference>
<feature type="domain" description="RUN" evidence="4">
    <location>
        <begin position="57"/>
        <end position="211"/>
    </location>
</feature>
<dbReference type="Gene3D" id="1.20.58.900">
    <property type="match status" value="1"/>
</dbReference>
<feature type="non-terminal residue" evidence="5">
    <location>
        <position position="1"/>
    </location>
</feature>
<gene>
    <name evidence="5" type="ORF">KR093_007107</name>
</gene>
<dbReference type="InterPro" id="IPR004012">
    <property type="entry name" value="Run_dom"/>
</dbReference>
<sequence>IVHKAEKIMPESALPEPIRAQLNGSTFGQRREDIFRRLQQTAQQTSQHYSGKRELATERDDVVQELCEALEETFAYGLRQSLNISLSAVTLFQNMHEIVLGGNANCGSGGGGGETTFWDFCQSHLTPHERQRYEGLKQIWTNHGRGRAFIRATLNEKRLHSHVLTWLSDESQIQRYYTPWSLLLNEEAAKKLPDIIGSLQDVLFALNVENPELNASKRQSSQSSNLVKEEPIIYSSPPVPVAVRKPGRTAAAVERPIACATSTEDLLGALSPREMLEVQQIISKDAVEQELEQEQSAQLERAIPCDPIEPELEFLKTPLPDIYPSVSCTTTAATEQELFEDRSDTSSQWSKSSSSANGAGNNQQTAALEDQVMQLNEKCALLETRVAELTRQNRQLVRRLTKQFNETGIDPASSFASNFLITIPQVKLVKTQRSGSHYVYEIHITMRQQLEHWTLFRRYNEFNKLHKSLLRTHPNISSIEFPPKKHFGNMNLVFVEERRQQLQIYLLNIVETLPQVEACKTKGELQKAFPFFRER</sequence>
<dbReference type="Pfam" id="PF02759">
    <property type="entry name" value="RUN"/>
    <property type="match status" value="1"/>
</dbReference>
<keyword evidence="6" id="KW-1185">Reference proteome</keyword>
<name>A0AAD4K838_9MUSC</name>
<evidence type="ECO:0000313" key="5">
    <source>
        <dbReference type="EMBL" id="KAH8377784.1"/>
    </source>
</evidence>
<comment type="caution">
    <text evidence="5">The sequence shown here is derived from an EMBL/GenBank/DDBJ whole genome shotgun (WGS) entry which is preliminary data.</text>
</comment>